<dbReference type="Proteomes" id="UP001195483">
    <property type="component" value="Unassembled WGS sequence"/>
</dbReference>
<feature type="compositionally biased region" description="Low complexity" evidence="1">
    <location>
        <begin position="463"/>
        <end position="475"/>
    </location>
</feature>
<evidence type="ECO:0000256" key="1">
    <source>
        <dbReference type="SAM" id="MobiDB-lite"/>
    </source>
</evidence>
<feature type="region of interest" description="Disordered" evidence="1">
    <location>
        <begin position="448"/>
        <end position="475"/>
    </location>
</feature>
<dbReference type="InterPro" id="IPR021917">
    <property type="entry name" value="Unchr_Zn-peptidase-like"/>
</dbReference>
<proteinExistence type="predicted"/>
<evidence type="ECO:0000313" key="2">
    <source>
        <dbReference type="EMBL" id="KAK3598983.1"/>
    </source>
</evidence>
<comment type="caution">
    <text evidence="2">The sequence shown here is derived from an EMBL/GenBank/DDBJ whole genome shotgun (WGS) entry which is preliminary data.</text>
</comment>
<keyword evidence="3" id="KW-1185">Reference proteome</keyword>
<dbReference type="AlphaFoldDB" id="A0AAE0SW33"/>
<reference evidence="2" key="3">
    <citation type="submission" date="2023-05" db="EMBL/GenBank/DDBJ databases">
        <authorList>
            <person name="Smith C.H."/>
        </authorList>
    </citation>
    <scope>NUCLEOTIDE SEQUENCE</scope>
    <source>
        <strain evidence="2">CHS0354</strain>
        <tissue evidence="2">Mantle</tissue>
    </source>
</reference>
<dbReference type="PANTHER" id="PTHR21054">
    <property type="entry name" value="ZINC METALLOPROTEINASE-RELATED"/>
    <property type="match status" value="1"/>
</dbReference>
<organism evidence="2 3">
    <name type="scientific">Potamilus streckersoni</name>
    <dbReference type="NCBI Taxonomy" id="2493646"/>
    <lineage>
        <taxon>Eukaryota</taxon>
        <taxon>Metazoa</taxon>
        <taxon>Spiralia</taxon>
        <taxon>Lophotrochozoa</taxon>
        <taxon>Mollusca</taxon>
        <taxon>Bivalvia</taxon>
        <taxon>Autobranchia</taxon>
        <taxon>Heteroconchia</taxon>
        <taxon>Palaeoheterodonta</taxon>
        <taxon>Unionida</taxon>
        <taxon>Unionoidea</taxon>
        <taxon>Unionidae</taxon>
        <taxon>Ambleminae</taxon>
        <taxon>Lampsilini</taxon>
        <taxon>Potamilus</taxon>
    </lineage>
</organism>
<name>A0AAE0SW33_9BIVA</name>
<evidence type="ECO:0000313" key="3">
    <source>
        <dbReference type="Proteomes" id="UP001195483"/>
    </source>
</evidence>
<accession>A0AAE0SW33</accession>
<reference evidence="2" key="1">
    <citation type="journal article" date="2021" name="Genome Biol. Evol.">
        <title>A High-Quality Reference Genome for a Parasitic Bivalve with Doubly Uniparental Inheritance (Bivalvia: Unionida).</title>
        <authorList>
            <person name="Smith C.H."/>
        </authorList>
    </citation>
    <scope>NUCLEOTIDE SEQUENCE</scope>
    <source>
        <strain evidence="2">CHS0354</strain>
    </source>
</reference>
<dbReference type="PANTHER" id="PTHR21054:SF2">
    <property type="entry name" value="MIP04191P"/>
    <property type="match status" value="1"/>
</dbReference>
<dbReference type="EMBL" id="JAEAOA010001460">
    <property type="protein sequence ID" value="KAK3598983.1"/>
    <property type="molecule type" value="Genomic_DNA"/>
</dbReference>
<reference evidence="2" key="2">
    <citation type="journal article" date="2021" name="Genome Biol. Evol.">
        <title>Developing a high-quality reference genome for a parasitic bivalve with doubly uniparental inheritance (Bivalvia: Unionida).</title>
        <authorList>
            <person name="Smith C.H."/>
        </authorList>
    </citation>
    <scope>NUCLEOTIDE SEQUENCE</scope>
    <source>
        <strain evidence="2">CHS0354</strain>
        <tissue evidence="2">Mantle</tissue>
    </source>
</reference>
<dbReference type="Pfam" id="PF12044">
    <property type="entry name" value="Metallopep"/>
    <property type="match status" value="1"/>
</dbReference>
<dbReference type="InterPro" id="IPR053002">
    <property type="entry name" value="Metalloproteinase_M10B"/>
</dbReference>
<evidence type="ECO:0008006" key="4">
    <source>
        <dbReference type="Google" id="ProtNLM"/>
    </source>
</evidence>
<sequence>MMRINVYNVVNGEKLPFHLPLLIGDIDLMTEDGEVDVWNASSQGPKIKWPVVEGAFKALVKLIPGDNLINIQFENDLLQLRLIFKFTHFQYFVRPVYILCSDDDGYFQGPEDEDCSPDSALERIRLGAMLIQTFTAEKMKEHGFGRQTFQLETDSNYEPICHIFQSRLTLKKAQSMTGSELWAYFARELVTSSTFSEKENCKWYCFMSFTRYNPPSDKEPPKAHGDILHYTKGHTALGGGGLALFGTGNLHTWAERIEEINFRFTDCRKIDRAKFMDDSAYREYHWANYATGLGASLHELGHTFDLAHTPTGIMARGFDDLHKVFTVQRSKMSADHRSYCSRESLPRSFSSDDSEGAMVINSYSRRYQDVCYGSPYRKAAHRRSSSGNSNIYIAPSPLVIKLEPGFRPLKKHSTISIRVQNYDGTETHQTIVKDGLSESISQVTLGQNGKLISKSTKRERHPSNSSTCSSVSSSQSPVRVIPSMLPNSPTHAIEFKLPNIQYTDDGAHWYRSSAVLLKFHRWFNKYLCPESKKQVYICGSKIKSSHGIRLVELRTDPDGLVFHHWEFLLETPPMEFTLKLSRVKDLPPDAKAVTVLAADSQGNILKKKVFLSDFDRS</sequence>
<protein>
    <recommendedName>
        <fullName evidence="4">Zinc metalloproteinase</fullName>
    </recommendedName>
</protein>
<gene>
    <name evidence="2" type="ORF">CHS0354_024659</name>
</gene>